<evidence type="ECO:0000256" key="7">
    <source>
        <dbReference type="ARBA" id="ARBA00023049"/>
    </source>
</evidence>
<dbReference type="CDD" id="cd01087">
    <property type="entry name" value="Prolidase"/>
    <property type="match status" value="1"/>
</dbReference>
<dbReference type="SUPFAM" id="SSF55920">
    <property type="entry name" value="Creatinase/aminopeptidase"/>
    <property type="match status" value="1"/>
</dbReference>
<evidence type="ECO:0000256" key="12">
    <source>
        <dbReference type="ARBA" id="ARBA00044252"/>
    </source>
</evidence>
<dbReference type="Proteomes" id="UP000594342">
    <property type="component" value="Unassembled WGS sequence"/>
</dbReference>
<evidence type="ECO:0000256" key="8">
    <source>
        <dbReference type="ARBA" id="ARBA00023211"/>
    </source>
</evidence>
<keyword evidence="18" id="KW-1185">Reference proteome</keyword>
<evidence type="ECO:0000256" key="13">
    <source>
        <dbReference type="ARBA" id="ARBA00044284"/>
    </source>
</evidence>
<keyword evidence="5" id="KW-0378">Hydrolase</keyword>
<dbReference type="InterPro" id="IPR007865">
    <property type="entry name" value="Aminopep_P_N"/>
</dbReference>
<dbReference type="Gene3D" id="3.90.230.10">
    <property type="entry name" value="Creatinase/methionine aminopeptidase superfamily"/>
    <property type="match status" value="1"/>
</dbReference>
<keyword evidence="3" id="KW-0645">Protease</keyword>
<keyword evidence="6" id="KW-0224">Dipeptidase</keyword>
<accession>A0A5K0U8Z3</accession>
<sequence>MSLQATEALTSVNSPTLSSVQSISCTASDTFDKSNKSDTSDALVTLVTLVDDLDAPDDKSTCSHLMSETDSVQKLKSRYEPERTHGIHHVIDPDGFLDYHKQVHISMFAENRDRVVDVLRQNCVVSRNSAIVLQGGKDFHQYDTDCDFNFKQESFFAYMFAISEPNCYGAIDLENNESILFVPSQDTSDAIWMGPIKTTDFYRQKYGVDKCYRVEDLPEVLTERGVQTLYLPKGVNMNSGRENEPVVFANIDMFEHNYKDLTPAMCEARVIKSEKELNLMRFINTLSSNAHKHVMKIAKTCVYERGLEAEFLHYINMHYGCRHVSYGCICCSGHNGAILHYGHAGAPNDRKLQDSDMLLLDMGAEYYNYGSDITCSFPKSGKFTDDQKLIYNAVLDSQLEVERNVKAGVSWRTLQRISEVVIVKHLVDIGVVVSNGLTVEQLVDEHNIARLFMPHSFGHLLGMDVHDVDSHHPHYPDELTAMDNTLLSRKDSLLRSGMVITVEPGIYFNEALLLPILSNPDDTRYKYLNSDRVISLMNFGGVRLEDDVIVKDDGCELMTKVPKSVDEIEELMK</sequence>
<evidence type="ECO:0000256" key="11">
    <source>
        <dbReference type="ARBA" id="ARBA00044141"/>
    </source>
</evidence>
<dbReference type="GO" id="GO:0070006">
    <property type="term" value="F:metalloaminopeptidase activity"/>
    <property type="evidence" value="ECO:0007669"/>
    <property type="project" value="InterPro"/>
</dbReference>
<evidence type="ECO:0000256" key="3">
    <source>
        <dbReference type="ARBA" id="ARBA00022670"/>
    </source>
</evidence>
<dbReference type="InterPro" id="IPR029149">
    <property type="entry name" value="Creatin/AminoP/Spt16_N"/>
</dbReference>
<reference evidence="17 18" key="1">
    <citation type="submission" date="2018-10" db="EMBL/GenBank/DDBJ databases">
        <authorList>
            <consortium name="IHU Genomes"/>
        </authorList>
    </citation>
    <scope>NUCLEOTIDE SEQUENCE [LARGE SCALE GENOMIC DNA]</scope>
    <source>
        <strain evidence="17 18">A1</strain>
    </source>
</reference>
<evidence type="ECO:0000256" key="4">
    <source>
        <dbReference type="ARBA" id="ARBA00022723"/>
    </source>
</evidence>
<evidence type="ECO:0000256" key="15">
    <source>
        <dbReference type="ARBA" id="ARBA00048994"/>
    </source>
</evidence>
<evidence type="ECO:0000256" key="9">
    <source>
        <dbReference type="ARBA" id="ARBA00043990"/>
    </source>
</evidence>
<evidence type="ECO:0000256" key="5">
    <source>
        <dbReference type="ARBA" id="ARBA00022801"/>
    </source>
</evidence>
<keyword evidence="8" id="KW-0464">Manganese</keyword>
<evidence type="ECO:0000256" key="2">
    <source>
        <dbReference type="ARBA" id="ARBA00011738"/>
    </source>
</evidence>
<dbReference type="EC" id="3.4.13.9" evidence="10"/>
<keyword evidence="7" id="KW-0482">Metalloprotease</keyword>
<evidence type="ECO:0000256" key="6">
    <source>
        <dbReference type="ARBA" id="ARBA00022997"/>
    </source>
</evidence>
<dbReference type="InterPro" id="IPR052433">
    <property type="entry name" value="X-Pro_dipept-like"/>
</dbReference>
<evidence type="ECO:0000313" key="17">
    <source>
        <dbReference type="EMBL" id="VBB18021.1"/>
    </source>
</evidence>
<evidence type="ECO:0000256" key="10">
    <source>
        <dbReference type="ARBA" id="ARBA00044051"/>
    </source>
</evidence>
<dbReference type="PANTHER" id="PTHR48480:SF2">
    <property type="entry name" value="PEPTIDASE D"/>
    <property type="match status" value="1"/>
</dbReference>
<dbReference type="Pfam" id="PF05195">
    <property type="entry name" value="AMP_N"/>
    <property type="match status" value="1"/>
</dbReference>
<dbReference type="SUPFAM" id="SSF53092">
    <property type="entry name" value="Creatinase/prolidase N-terminal domain"/>
    <property type="match status" value="1"/>
</dbReference>
<dbReference type="InterPro" id="IPR000994">
    <property type="entry name" value="Pept_M24"/>
</dbReference>
<organism evidence="17 18">
    <name type="scientific">Yasminevirus sp. GU-2018</name>
    <dbReference type="NCBI Taxonomy" id="2420051"/>
    <lineage>
        <taxon>Viruses</taxon>
        <taxon>Varidnaviria</taxon>
        <taxon>Bamfordvirae</taxon>
        <taxon>Nucleocytoviricota</taxon>
        <taxon>Megaviricetes</taxon>
        <taxon>Imitervirales</taxon>
        <taxon>Mimiviridae</taxon>
        <taxon>Klosneuvirinae</taxon>
        <taxon>Yasminevirus</taxon>
        <taxon>Yasminevirus saudimassiliense</taxon>
    </lineage>
</organism>
<protein>
    <recommendedName>
        <fullName evidence="11">Xaa-Pro dipeptidase</fullName>
        <ecNumber evidence="10">3.4.13.9</ecNumber>
    </recommendedName>
    <alternativeName>
        <fullName evidence="14">Imidodipeptidase</fullName>
    </alternativeName>
    <alternativeName>
        <fullName evidence="12">Peptidase D</fullName>
    </alternativeName>
    <alternativeName>
        <fullName evidence="13">Proline dipeptidase</fullName>
    </alternativeName>
</protein>
<comment type="caution">
    <text evidence="17">The sequence shown here is derived from an EMBL/GenBank/DDBJ whole genome shotgun (WGS) entry which is preliminary data.</text>
</comment>
<name>A0A5K0U8Z3_9VIRU</name>
<comment type="similarity">
    <text evidence="9">Belongs to the peptidase M24B family. Eukaryotic-type prolidase subfamily.</text>
</comment>
<evidence type="ECO:0000256" key="14">
    <source>
        <dbReference type="ARBA" id="ARBA00044351"/>
    </source>
</evidence>
<comment type="cofactor">
    <cofactor evidence="1">
        <name>Mn(2+)</name>
        <dbReference type="ChEBI" id="CHEBI:29035"/>
    </cofactor>
</comment>
<dbReference type="PANTHER" id="PTHR48480">
    <property type="match status" value="1"/>
</dbReference>
<dbReference type="GO" id="GO:0102009">
    <property type="term" value="F:proline dipeptidase activity"/>
    <property type="evidence" value="ECO:0007669"/>
    <property type="project" value="UniProtKB-EC"/>
</dbReference>
<dbReference type="EMBL" id="UPSH01000001">
    <property type="protein sequence ID" value="VBB18021.1"/>
    <property type="molecule type" value="Genomic_DNA"/>
</dbReference>
<dbReference type="InterPro" id="IPR036005">
    <property type="entry name" value="Creatinase/aminopeptidase-like"/>
</dbReference>
<evidence type="ECO:0000259" key="16">
    <source>
        <dbReference type="SMART" id="SM01011"/>
    </source>
</evidence>
<dbReference type="GO" id="GO:0030145">
    <property type="term" value="F:manganese ion binding"/>
    <property type="evidence" value="ECO:0007669"/>
    <property type="project" value="InterPro"/>
</dbReference>
<feature type="domain" description="Aminopeptidase P N-terminal" evidence="16">
    <location>
        <begin position="103"/>
        <end position="240"/>
    </location>
</feature>
<dbReference type="Gene3D" id="3.40.350.10">
    <property type="entry name" value="Creatinase/prolidase N-terminal domain"/>
    <property type="match status" value="1"/>
</dbReference>
<comment type="subunit">
    <text evidence="2">Homodimer.</text>
</comment>
<dbReference type="SMART" id="SM01011">
    <property type="entry name" value="AMP_N"/>
    <property type="match status" value="1"/>
</dbReference>
<evidence type="ECO:0000256" key="1">
    <source>
        <dbReference type="ARBA" id="ARBA00001936"/>
    </source>
</evidence>
<dbReference type="Pfam" id="PF00557">
    <property type="entry name" value="Peptidase_M24"/>
    <property type="match status" value="1"/>
</dbReference>
<dbReference type="GO" id="GO:0006508">
    <property type="term" value="P:proteolysis"/>
    <property type="evidence" value="ECO:0007669"/>
    <property type="project" value="UniProtKB-KW"/>
</dbReference>
<keyword evidence="4" id="KW-0479">Metal-binding</keyword>
<comment type="catalytic activity">
    <reaction evidence="15">
        <text>Xaa-L-Pro dipeptide + H2O = an L-alpha-amino acid + L-proline</text>
        <dbReference type="Rhea" id="RHEA:76407"/>
        <dbReference type="ChEBI" id="CHEBI:15377"/>
        <dbReference type="ChEBI" id="CHEBI:59869"/>
        <dbReference type="ChEBI" id="CHEBI:60039"/>
        <dbReference type="ChEBI" id="CHEBI:195196"/>
        <dbReference type="EC" id="3.4.13.9"/>
    </reaction>
</comment>
<gene>
    <name evidence="17" type="ORF">YASMINEVIRUS_484</name>
</gene>
<proteinExistence type="inferred from homology"/>
<evidence type="ECO:0000313" key="18">
    <source>
        <dbReference type="Proteomes" id="UP000594342"/>
    </source>
</evidence>